<dbReference type="KEGG" id="vgo:GJW-30_1_02301"/>
<evidence type="ECO:0000313" key="2">
    <source>
        <dbReference type="Proteomes" id="UP000236884"/>
    </source>
</evidence>
<name>A0A0S3PV16_9BRAD</name>
<proteinExistence type="predicted"/>
<organism evidence="1 2">
    <name type="scientific">Variibacter gotjawalensis</name>
    <dbReference type="NCBI Taxonomy" id="1333996"/>
    <lineage>
        <taxon>Bacteria</taxon>
        <taxon>Pseudomonadati</taxon>
        <taxon>Pseudomonadota</taxon>
        <taxon>Alphaproteobacteria</taxon>
        <taxon>Hyphomicrobiales</taxon>
        <taxon>Nitrobacteraceae</taxon>
        <taxon>Variibacter</taxon>
    </lineage>
</organism>
<keyword evidence="2" id="KW-1185">Reference proteome</keyword>
<sequence length="65" mass="7028">MRVLVALAALTMTMAWVSGESVAQKKKGCPANYESTCQASCMKAGGQPRKCPQYCAKRLRENCAT</sequence>
<evidence type="ECO:0000313" key="1">
    <source>
        <dbReference type="EMBL" id="BAT59768.1"/>
    </source>
</evidence>
<gene>
    <name evidence="1" type="ORF">GJW-30_1_02301</name>
</gene>
<dbReference type="RefSeq" id="WP_130364895.1">
    <property type="nucleotide sequence ID" value="NZ_AP014946.1"/>
</dbReference>
<dbReference type="Proteomes" id="UP000236884">
    <property type="component" value="Chromosome"/>
</dbReference>
<dbReference type="AlphaFoldDB" id="A0A0S3PV16"/>
<protein>
    <submittedName>
        <fullName evidence="1">Uncharacterized protein</fullName>
    </submittedName>
</protein>
<reference evidence="1 2" key="1">
    <citation type="submission" date="2015-08" db="EMBL/GenBank/DDBJ databases">
        <title>Investigation of the bacterial diversity of lava forest soil.</title>
        <authorList>
            <person name="Lee J.S."/>
        </authorList>
    </citation>
    <scope>NUCLEOTIDE SEQUENCE [LARGE SCALE GENOMIC DNA]</scope>
    <source>
        <strain evidence="1 2">GJW-30</strain>
    </source>
</reference>
<accession>A0A0S3PV16</accession>
<dbReference type="EMBL" id="AP014946">
    <property type="protein sequence ID" value="BAT59768.1"/>
    <property type="molecule type" value="Genomic_DNA"/>
</dbReference>